<dbReference type="Gene3D" id="3.40.50.720">
    <property type="entry name" value="NAD(P)-binding Rossmann-like Domain"/>
    <property type="match status" value="1"/>
</dbReference>
<dbReference type="AlphaFoldDB" id="A0A0A1V994"/>
<evidence type="ECO:0000313" key="2">
    <source>
        <dbReference type="Proteomes" id="UP000030151"/>
    </source>
</evidence>
<organism evidence="1 2">
    <name type="scientific">Metarhizium robertsii</name>
    <dbReference type="NCBI Taxonomy" id="568076"/>
    <lineage>
        <taxon>Eukaryota</taxon>
        <taxon>Fungi</taxon>
        <taxon>Dikarya</taxon>
        <taxon>Ascomycota</taxon>
        <taxon>Pezizomycotina</taxon>
        <taxon>Sordariomycetes</taxon>
        <taxon>Hypocreomycetidae</taxon>
        <taxon>Hypocreales</taxon>
        <taxon>Clavicipitaceae</taxon>
        <taxon>Metarhizium</taxon>
    </lineage>
</organism>
<dbReference type="eggNOG" id="ENOG502T6VQ">
    <property type="taxonomic scope" value="Eukaryota"/>
</dbReference>
<dbReference type="Proteomes" id="UP000030151">
    <property type="component" value="Unassembled WGS sequence"/>
</dbReference>
<evidence type="ECO:0000313" key="1">
    <source>
        <dbReference type="EMBL" id="EXV06123.1"/>
    </source>
</evidence>
<sequence>MTCTETKLPPTMKAIVLHGPGSITTQVLHAMVHNAAKALIKGTAGGYGVGRVAASGPDTTALELLRSGHLSRSEDRRGRQDGQSGCGYCRPRPPWTLLWISASPGATDSESLGQAILPLRRYGRVCITGGRGDAALPVPHGFMVFKDLALRASWMYEREHVRALIKMAQPGALKLGKAAGLEVIAFYPLERMEEAPDKGLEAGASELVVIGPQ</sequence>
<comment type="caution">
    <text evidence="1">The sequence shown here is derived from an EMBL/GenBank/DDBJ whole genome shotgun (WGS) entry which is preliminary data.</text>
</comment>
<dbReference type="OrthoDB" id="4955380at2759"/>
<protein>
    <submittedName>
        <fullName evidence="1">Medium chain reductase/dehydrogenase (MDR)</fullName>
    </submittedName>
</protein>
<dbReference type="HOGENOM" id="CLU_1294680_0_0_1"/>
<dbReference type="SUPFAM" id="SSF51735">
    <property type="entry name" value="NAD(P)-binding Rossmann-fold domains"/>
    <property type="match status" value="1"/>
</dbReference>
<reference evidence="1 2" key="1">
    <citation type="submission" date="2014-02" db="EMBL/GenBank/DDBJ databases">
        <title>The genome sequence of the entomopathogenic fungus Metarhizium robertsii ARSEF 2575.</title>
        <authorList>
            <person name="Giuliano Garisto Donzelli B."/>
            <person name="Roe B.A."/>
            <person name="Macmil S.L."/>
            <person name="Krasnoff S.B."/>
            <person name="Gibson D.M."/>
        </authorList>
    </citation>
    <scope>NUCLEOTIDE SEQUENCE [LARGE SCALE GENOMIC DNA]</scope>
    <source>
        <strain evidence="1 2">ARSEF 2575</strain>
    </source>
</reference>
<accession>A0A0A1V994</accession>
<dbReference type="EMBL" id="JELW01000001">
    <property type="protein sequence ID" value="EXV06123.1"/>
    <property type="molecule type" value="Genomic_DNA"/>
</dbReference>
<name>A0A0A1V994_9HYPO</name>
<dbReference type="Gene3D" id="3.90.180.10">
    <property type="entry name" value="Medium-chain alcohol dehydrogenases, catalytic domain"/>
    <property type="match status" value="1"/>
</dbReference>
<dbReference type="InterPro" id="IPR036291">
    <property type="entry name" value="NAD(P)-bd_dom_sf"/>
</dbReference>
<proteinExistence type="predicted"/>
<gene>
    <name evidence="1" type="ORF">X797_000840</name>
</gene>